<dbReference type="AlphaFoldDB" id="A0A4U5PYG2"/>
<comment type="caution">
    <text evidence="2">The sequence shown here is derived from an EMBL/GenBank/DDBJ whole genome shotgun (WGS) entry which is preliminary data.</text>
</comment>
<keyword evidence="2" id="KW-0496">Mitochondrion</keyword>
<evidence type="ECO:0000256" key="1">
    <source>
        <dbReference type="SAM" id="MobiDB-lite"/>
    </source>
</evidence>
<name>A0A4U5PYG2_POPAL</name>
<organism evidence="2">
    <name type="scientific">Populus alba</name>
    <name type="common">White poplar</name>
    <dbReference type="NCBI Taxonomy" id="43335"/>
    <lineage>
        <taxon>Eukaryota</taxon>
        <taxon>Viridiplantae</taxon>
        <taxon>Streptophyta</taxon>
        <taxon>Embryophyta</taxon>
        <taxon>Tracheophyta</taxon>
        <taxon>Spermatophyta</taxon>
        <taxon>Magnoliopsida</taxon>
        <taxon>eudicotyledons</taxon>
        <taxon>Gunneridae</taxon>
        <taxon>Pentapetalae</taxon>
        <taxon>rosids</taxon>
        <taxon>fabids</taxon>
        <taxon>Malpighiales</taxon>
        <taxon>Salicaceae</taxon>
        <taxon>Saliceae</taxon>
        <taxon>Populus</taxon>
    </lineage>
</organism>
<gene>
    <name evidence="2" type="ORF">D5086_0000160550</name>
</gene>
<sequence length="170" mass="18740">MKEKAFRPVEESPYPSKLSIYVVVGWLRIRSKEITITKGGGGFRVNRFASRYVFPNVDGLESPISEEKERALSFGISSTEPRTDGIVDATAPRKKSGMNDLKKRGGSSQGLSPFLLDLLLDPYSITGLPSASIDSLYLRTLKPIAILLFFKASRFSISDSYASQDRPSKG</sequence>
<geneLocation type="mitochondrion" evidence="2"/>
<evidence type="ECO:0000313" key="2">
    <source>
        <dbReference type="EMBL" id="TKS02654.1"/>
    </source>
</evidence>
<dbReference type="EMBL" id="RCHU01000534">
    <property type="protein sequence ID" value="TKS02654.1"/>
    <property type="molecule type" value="Genomic_DNA"/>
</dbReference>
<protein>
    <submittedName>
        <fullName evidence="2">Uncharacterized protein</fullName>
    </submittedName>
</protein>
<reference evidence="2" key="1">
    <citation type="submission" date="2018-10" db="EMBL/GenBank/DDBJ databases">
        <title>Population genomic analysis revealed the cold adaptation of white poplar.</title>
        <authorList>
            <person name="Liu Y.-J."/>
        </authorList>
    </citation>
    <scope>NUCLEOTIDE SEQUENCE [LARGE SCALE GENOMIC DNA]</scope>
    <source>
        <strain evidence="2">PAL-ZL1</strain>
    </source>
</reference>
<proteinExistence type="predicted"/>
<feature type="region of interest" description="Disordered" evidence="1">
    <location>
        <begin position="85"/>
        <end position="108"/>
    </location>
</feature>
<accession>A0A4U5PYG2</accession>